<dbReference type="InterPro" id="IPR036396">
    <property type="entry name" value="Cyt_P450_sf"/>
</dbReference>
<reference evidence="8" key="1">
    <citation type="submission" date="2021-02" db="EMBL/GenBank/DDBJ databases">
        <authorList>
            <person name="Nowell W R."/>
        </authorList>
    </citation>
    <scope>NUCLEOTIDE SEQUENCE</scope>
</reference>
<keyword evidence="5" id="KW-0560">Oxidoreductase</keyword>
<dbReference type="GO" id="GO:0005506">
    <property type="term" value="F:iron ion binding"/>
    <property type="evidence" value="ECO:0007669"/>
    <property type="project" value="InterPro"/>
</dbReference>
<evidence type="ECO:0000256" key="7">
    <source>
        <dbReference type="ARBA" id="ARBA00023033"/>
    </source>
</evidence>
<feature type="non-terminal residue" evidence="8">
    <location>
        <position position="1"/>
    </location>
</feature>
<sequence length="88" mass="10266">MMSPLINGCITNVMEKLSDHVKQGNDFNIYVYYKRMTMDVICRCAFGIDTDLQNNPDNIYFKKVEEIFARSVRLNPFAKFSQLFPKMG</sequence>
<comment type="similarity">
    <text evidence="2">Belongs to the cytochrome P450 family.</text>
</comment>
<evidence type="ECO:0000256" key="4">
    <source>
        <dbReference type="ARBA" id="ARBA00022723"/>
    </source>
</evidence>
<dbReference type="Pfam" id="PF00067">
    <property type="entry name" value="p450"/>
    <property type="match status" value="1"/>
</dbReference>
<dbReference type="PANTHER" id="PTHR24292:SF54">
    <property type="entry name" value="CYP9F3-RELATED"/>
    <property type="match status" value="1"/>
</dbReference>
<dbReference type="EMBL" id="CAJNOR010022201">
    <property type="protein sequence ID" value="CAF1691860.1"/>
    <property type="molecule type" value="Genomic_DNA"/>
</dbReference>
<evidence type="ECO:0000256" key="3">
    <source>
        <dbReference type="ARBA" id="ARBA00022617"/>
    </source>
</evidence>
<comment type="cofactor">
    <cofactor evidence="1">
        <name>heme</name>
        <dbReference type="ChEBI" id="CHEBI:30413"/>
    </cofactor>
</comment>
<accession>A0A816HV26</accession>
<evidence type="ECO:0000313" key="8">
    <source>
        <dbReference type="EMBL" id="CAF1691860.1"/>
    </source>
</evidence>
<proteinExistence type="inferred from homology"/>
<keyword evidence="4" id="KW-0479">Metal-binding</keyword>
<dbReference type="GO" id="GO:0016705">
    <property type="term" value="F:oxidoreductase activity, acting on paired donors, with incorporation or reduction of molecular oxygen"/>
    <property type="evidence" value="ECO:0007669"/>
    <property type="project" value="InterPro"/>
</dbReference>
<evidence type="ECO:0000256" key="5">
    <source>
        <dbReference type="ARBA" id="ARBA00023002"/>
    </source>
</evidence>
<name>A0A816HV26_ADIRI</name>
<dbReference type="InterPro" id="IPR050476">
    <property type="entry name" value="Insect_CytP450_Detox"/>
</dbReference>
<evidence type="ECO:0000256" key="6">
    <source>
        <dbReference type="ARBA" id="ARBA00023004"/>
    </source>
</evidence>
<dbReference type="GO" id="GO:0004497">
    <property type="term" value="F:monooxygenase activity"/>
    <property type="evidence" value="ECO:0007669"/>
    <property type="project" value="UniProtKB-KW"/>
</dbReference>
<dbReference type="AlphaFoldDB" id="A0A816HV26"/>
<dbReference type="Proteomes" id="UP000663828">
    <property type="component" value="Unassembled WGS sequence"/>
</dbReference>
<keyword evidence="3" id="KW-0349">Heme</keyword>
<comment type="caution">
    <text evidence="8">The sequence shown here is derived from an EMBL/GenBank/DDBJ whole genome shotgun (WGS) entry which is preliminary data.</text>
</comment>
<dbReference type="InterPro" id="IPR001128">
    <property type="entry name" value="Cyt_P450"/>
</dbReference>
<keyword evidence="7" id="KW-0503">Monooxygenase</keyword>
<keyword evidence="9" id="KW-1185">Reference proteome</keyword>
<keyword evidence="6" id="KW-0408">Iron</keyword>
<evidence type="ECO:0000256" key="1">
    <source>
        <dbReference type="ARBA" id="ARBA00001971"/>
    </source>
</evidence>
<protein>
    <submittedName>
        <fullName evidence="8">Uncharacterized protein</fullName>
    </submittedName>
</protein>
<evidence type="ECO:0000313" key="9">
    <source>
        <dbReference type="Proteomes" id="UP000663828"/>
    </source>
</evidence>
<dbReference type="Gene3D" id="1.10.630.10">
    <property type="entry name" value="Cytochrome P450"/>
    <property type="match status" value="1"/>
</dbReference>
<gene>
    <name evidence="8" type="ORF">XAT740_LOCUS64388</name>
</gene>
<dbReference type="SUPFAM" id="SSF48264">
    <property type="entry name" value="Cytochrome P450"/>
    <property type="match status" value="1"/>
</dbReference>
<organism evidence="8 9">
    <name type="scientific">Adineta ricciae</name>
    <name type="common">Rotifer</name>
    <dbReference type="NCBI Taxonomy" id="249248"/>
    <lineage>
        <taxon>Eukaryota</taxon>
        <taxon>Metazoa</taxon>
        <taxon>Spiralia</taxon>
        <taxon>Gnathifera</taxon>
        <taxon>Rotifera</taxon>
        <taxon>Eurotatoria</taxon>
        <taxon>Bdelloidea</taxon>
        <taxon>Adinetida</taxon>
        <taxon>Adinetidae</taxon>
        <taxon>Adineta</taxon>
    </lineage>
</organism>
<dbReference type="GO" id="GO:0020037">
    <property type="term" value="F:heme binding"/>
    <property type="evidence" value="ECO:0007669"/>
    <property type="project" value="InterPro"/>
</dbReference>
<dbReference type="PANTHER" id="PTHR24292">
    <property type="entry name" value="CYTOCHROME P450"/>
    <property type="match status" value="1"/>
</dbReference>
<evidence type="ECO:0000256" key="2">
    <source>
        <dbReference type="ARBA" id="ARBA00010617"/>
    </source>
</evidence>